<gene>
    <name evidence="2" type="ORF">H8S84_07780</name>
</gene>
<protein>
    <submittedName>
        <fullName evidence="2">Uncharacterized protein</fullName>
    </submittedName>
</protein>
<name>A0A923N6K0_9BACT</name>
<keyword evidence="3" id="KW-1185">Reference proteome</keyword>
<feature type="compositionally biased region" description="Basic and acidic residues" evidence="1">
    <location>
        <begin position="67"/>
        <end position="109"/>
    </location>
</feature>
<accession>A0A923N6K0</accession>
<dbReference type="Proteomes" id="UP000603640">
    <property type="component" value="Unassembled WGS sequence"/>
</dbReference>
<proteinExistence type="predicted"/>
<evidence type="ECO:0000313" key="2">
    <source>
        <dbReference type="EMBL" id="MBC5992729.1"/>
    </source>
</evidence>
<reference evidence="2" key="1">
    <citation type="submission" date="2020-08" db="EMBL/GenBank/DDBJ databases">
        <title>Pontibacter sp. SD6 16S ribosomal RNA gene Genome sequencing and assembly.</title>
        <authorList>
            <person name="Kang M."/>
        </authorList>
    </citation>
    <scope>NUCLEOTIDE SEQUENCE</scope>
    <source>
        <strain evidence="2">SD6</strain>
    </source>
</reference>
<sequence length="143" mass="18588">MHHEENEHRRHHYREMRHRRDRDMHHPHRQEHFQDFTSRWGEPEPLIHLNHQSRHAQDMGRLEDQPHYRQQREEWHDPRHNQYEQRHQEPIWRQRDVHFDKSNQRVEDRWFDDDSPMMPPPQNPEHWEHRPHPRNRYWDENEY</sequence>
<dbReference type="AlphaFoldDB" id="A0A923N6K0"/>
<organism evidence="2 3">
    <name type="scientific">Pontibacter cellulosilyticus</name>
    <dbReference type="NCBI Taxonomy" id="1720253"/>
    <lineage>
        <taxon>Bacteria</taxon>
        <taxon>Pseudomonadati</taxon>
        <taxon>Bacteroidota</taxon>
        <taxon>Cytophagia</taxon>
        <taxon>Cytophagales</taxon>
        <taxon>Hymenobacteraceae</taxon>
        <taxon>Pontibacter</taxon>
    </lineage>
</organism>
<evidence type="ECO:0000256" key="1">
    <source>
        <dbReference type="SAM" id="MobiDB-lite"/>
    </source>
</evidence>
<dbReference type="RefSeq" id="WP_187066770.1">
    <property type="nucleotide sequence ID" value="NZ_JACRVF010000002.1"/>
</dbReference>
<feature type="region of interest" description="Disordered" evidence="1">
    <location>
        <begin position="67"/>
        <end position="143"/>
    </location>
</feature>
<feature type="region of interest" description="Disordered" evidence="1">
    <location>
        <begin position="1"/>
        <end position="41"/>
    </location>
</feature>
<dbReference type="EMBL" id="JACRVF010000002">
    <property type="protein sequence ID" value="MBC5992729.1"/>
    <property type="molecule type" value="Genomic_DNA"/>
</dbReference>
<comment type="caution">
    <text evidence="2">The sequence shown here is derived from an EMBL/GenBank/DDBJ whole genome shotgun (WGS) entry which is preliminary data.</text>
</comment>
<evidence type="ECO:0000313" key="3">
    <source>
        <dbReference type="Proteomes" id="UP000603640"/>
    </source>
</evidence>
<feature type="compositionally biased region" description="Basic residues" evidence="1">
    <location>
        <begin position="9"/>
        <end position="29"/>
    </location>
</feature>
<feature type="compositionally biased region" description="Basic and acidic residues" evidence="1">
    <location>
        <begin position="125"/>
        <end position="143"/>
    </location>
</feature>